<evidence type="ECO:0000313" key="6">
    <source>
        <dbReference type="Proteomes" id="UP000661507"/>
    </source>
</evidence>
<protein>
    <recommendedName>
        <fullName evidence="2">Tetratricopeptide repeat protein 38</fullName>
    </recommendedName>
</protein>
<gene>
    <name evidence="5" type="ORF">GCM10011320_57810</name>
</gene>
<accession>A0A917L3I2</accession>
<reference evidence="5" key="2">
    <citation type="submission" date="2020-09" db="EMBL/GenBank/DDBJ databases">
        <authorList>
            <person name="Sun Q."/>
            <person name="Zhou Y."/>
        </authorList>
    </citation>
    <scope>NUCLEOTIDE SEQUENCE</scope>
    <source>
        <strain evidence="5">CGMCC 1.3617</strain>
    </source>
</reference>
<dbReference type="PANTHER" id="PTHR16263">
    <property type="entry name" value="TETRATRICOPEPTIDE REPEAT PROTEIN 38"/>
    <property type="match status" value="1"/>
</dbReference>
<proteinExistence type="inferred from homology"/>
<name>A0A917L3I2_9PROT</name>
<evidence type="ECO:0000256" key="1">
    <source>
        <dbReference type="ARBA" id="ARBA00005857"/>
    </source>
</evidence>
<keyword evidence="4" id="KW-0802">TPR repeat</keyword>
<sequence length="440" mass="48061">MTQDAQGYAVSGGTRESVERLDQAIRAFTIGHGDALALLDAAGALSPDMPMALIAKAWILAIPVDPRLATMARDLAGRARALSLNGRERSLLGALDLLLDGERRASITALEAHLLDHPRDLLAHYAAFYGDALLGRFPRMRERVARALPYWSSDTPGFAVLRAARGFALEEAGSYAEAEEDARAAIAMEPHLYFAHHGIMHCMEMTGRPGDGLAWSREYAALWASAESGAQGHLWWHTSLFHVELGQFGEALDLFDGPVMRTVRPIGFSLSDPAALLWRLDTLGCDVGRRWHDLLPRWEGHADGRSIVFADMHAAMTELRSGNEALAEARLSTMRQTAAGSGETASLYREIGVPLIEGIVAFHRGAYDDCVARLFPLRAEVWRIGGSIAQRDIVDWTLTVAALRGGHKALAGGLAYERLAGRPESLINRRFQEEAERIAA</sequence>
<comment type="caution">
    <text evidence="5">The sequence shown here is derived from an EMBL/GenBank/DDBJ whole genome shotgun (WGS) entry which is preliminary data.</text>
</comment>
<evidence type="ECO:0000256" key="3">
    <source>
        <dbReference type="ARBA" id="ARBA00022737"/>
    </source>
</evidence>
<keyword evidence="6" id="KW-1185">Reference proteome</keyword>
<comment type="similarity">
    <text evidence="1">Belongs to the TTC38 family.</text>
</comment>
<dbReference type="SUPFAM" id="SSF48452">
    <property type="entry name" value="TPR-like"/>
    <property type="match status" value="1"/>
</dbReference>
<dbReference type="InterPro" id="IPR033891">
    <property type="entry name" value="TTC38"/>
</dbReference>
<dbReference type="EMBL" id="BMKW01000023">
    <property type="protein sequence ID" value="GGJ42592.1"/>
    <property type="molecule type" value="Genomic_DNA"/>
</dbReference>
<keyword evidence="3" id="KW-0677">Repeat</keyword>
<dbReference type="InterPro" id="IPR011990">
    <property type="entry name" value="TPR-like_helical_dom_sf"/>
</dbReference>
<dbReference type="Proteomes" id="UP000661507">
    <property type="component" value="Unassembled WGS sequence"/>
</dbReference>
<dbReference type="RefSeq" id="WP_188973435.1">
    <property type="nucleotide sequence ID" value="NZ_BMKW01000023.1"/>
</dbReference>
<dbReference type="PANTHER" id="PTHR16263:SF4">
    <property type="entry name" value="TETRATRICOPEPTIDE REPEAT PROTEIN 38"/>
    <property type="match status" value="1"/>
</dbReference>
<reference evidence="5" key="1">
    <citation type="journal article" date="2014" name="Int. J. Syst. Evol. Microbiol.">
        <title>Complete genome sequence of Corynebacterium casei LMG S-19264T (=DSM 44701T), isolated from a smear-ripened cheese.</title>
        <authorList>
            <consortium name="US DOE Joint Genome Institute (JGI-PGF)"/>
            <person name="Walter F."/>
            <person name="Albersmeier A."/>
            <person name="Kalinowski J."/>
            <person name="Ruckert C."/>
        </authorList>
    </citation>
    <scope>NUCLEOTIDE SEQUENCE</scope>
    <source>
        <strain evidence="5">CGMCC 1.3617</strain>
    </source>
</reference>
<evidence type="ECO:0000256" key="2">
    <source>
        <dbReference type="ARBA" id="ARBA00019992"/>
    </source>
</evidence>
<evidence type="ECO:0000256" key="4">
    <source>
        <dbReference type="ARBA" id="ARBA00022803"/>
    </source>
</evidence>
<evidence type="ECO:0000313" key="5">
    <source>
        <dbReference type="EMBL" id="GGJ42592.1"/>
    </source>
</evidence>
<dbReference type="AlphaFoldDB" id="A0A917L3I2"/>
<dbReference type="Gene3D" id="1.25.40.10">
    <property type="entry name" value="Tetratricopeptide repeat domain"/>
    <property type="match status" value="1"/>
</dbReference>
<organism evidence="5 6">
    <name type="scientific">Neoroseomonas lacus</name>
    <dbReference type="NCBI Taxonomy" id="287609"/>
    <lineage>
        <taxon>Bacteria</taxon>
        <taxon>Pseudomonadati</taxon>
        <taxon>Pseudomonadota</taxon>
        <taxon>Alphaproteobacteria</taxon>
        <taxon>Acetobacterales</taxon>
        <taxon>Acetobacteraceae</taxon>
        <taxon>Neoroseomonas</taxon>
    </lineage>
</organism>